<dbReference type="Proteomes" id="UP001597044">
    <property type="component" value="Unassembled WGS sequence"/>
</dbReference>
<keyword evidence="2" id="KW-1133">Transmembrane helix</keyword>
<feature type="domain" description="SPOR" evidence="3">
    <location>
        <begin position="92"/>
        <end position="182"/>
    </location>
</feature>
<feature type="region of interest" description="Disordered" evidence="1">
    <location>
        <begin position="220"/>
        <end position="242"/>
    </location>
</feature>
<accession>A0ABW3HI72</accession>
<dbReference type="InterPro" id="IPR007730">
    <property type="entry name" value="SPOR-like_dom"/>
</dbReference>
<protein>
    <recommendedName>
        <fullName evidence="3">SPOR domain-containing protein</fullName>
    </recommendedName>
</protein>
<evidence type="ECO:0000256" key="1">
    <source>
        <dbReference type="SAM" id="MobiDB-lite"/>
    </source>
</evidence>
<feature type="transmembrane region" description="Helical" evidence="2">
    <location>
        <begin position="6"/>
        <end position="25"/>
    </location>
</feature>
<evidence type="ECO:0000313" key="4">
    <source>
        <dbReference type="EMBL" id="MFD0950286.1"/>
    </source>
</evidence>
<organism evidence="4 5">
    <name type="scientific">Paraperlucidibaca wandonensis</name>
    <dbReference type="NCBI Taxonomy" id="1268273"/>
    <lineage>
        <taxon>Bacteria</taxon>
        <taxon>Pseudomonadati</taxon>
        <taxon>Pseudomonadota</taxon>
        <taxon>Gammaproteobacteria</taxon>
        <taxon>Moraxellales</taxon>
        <taxon>Moraxellaceae</taxon>
        <taxon>Paraperlucidibaca</taxon>
    </lineage>
</organism>
<dbReference type="Gene3D" id="3.30.70.1070">
    <property type="entry name" value="Sporulation related repeat"/>
    <property type="match status" value="1"/>
</dbReference>
<dbReference type="PROSITE" id="PS51724">
    <property type="entry name" value="SPOR"/>
    <property type="match status" value="1"/>
</dbReference>
<evidence type="ECO:0000313" key="5">
    <source>
        <dbReference type="Proteomes" id="UP001597044"/>
    </source>
</evidence>
<proteinExistence type="predicted"/>
<sequence>MNVSRFQSRIGLALIVVFIIGLVVLNARVPERVDMNEKELGNIVRAGETEFKEGFGAFPEIVPDNGGDQPVPFDGLAPQRYSQYRSEQWLAAQDKAGYTIQLAVFSSERGATEFLTQNGNSADLRYFELPEMPDPALGLVTTARSRFVVSYGEFYSSDQAVAVAESLTGFGGQFLVRPWESYQISLASVRAVLAKNYLAQQEALANARAAAAAKAESAELTAQPFQGVDPVESLQKNQGRAP</sequence>
<dbReference type="EMBL" id="JBHTIT010000001">
    <property type="protein sequence ID" value="MFD0950286.1"/>
    <property type="molecule type" value="Genomic_DNA"/>
</dbReference>
<dbReference type="InterPro" id="IPR036680">
    <property type="entry name" value="SPOR-like_sf"/>
</dbReference>
<comment type="caution">
    <text evidence="4">The sequence shown here is derived from an EMBL/GenBank/DDBJ whole genome shotgun (WGS) entry which is preliminary data.</text>
</comment>
<dbReference type="RefSeq" id="WP_379070853.1">
    <property type="nucleotide sequence ID" value="NZ_JBHTIT010000001.1"/>
</dbReference>
<evidence type="ECO:0000256" key="2">
    <source>
        <dbReference type="SAM" id="Phobius"/>
    </source>
</evidence>
<keyword evidence="2" id="KW-0812">Transmembrane</keyword>
<keyword evidence="5" id="KW-1185">Reference proteome</keyword>
<reference evidence="5" key="1">
    <citation type="journal article" date="2019" name="Int. J. Syst. Evol. Microbiol.">
        <title>The Global Catalogue of Microorganisms (GCM) 10K type strain sequencing project: providing services to taxonomists for standard genome sequencing and annotation.</title>
        <authorList>
            <consortium name="The Broad Institute Genomics Platform"/>
            <consortium name="The Broad Institute Genome Sequencing Center for Infectious Disease"/>
            <person name="Wu L."/>
            <person name="Ma J."/>
        </authorList>
    </citation>
    <scope>NUCLEOTIDE SEQUENCE [LARGE SCALE GENOMIC DNA]</scope>
    <source>
        <strain evidence="5">CCUG 63419</strain>
    </source>
</reference>
<name>A0ABW3HI72_9GAMM</name>
<gene>
    <name evidence="4" type="ORF">ACFQ0F_07790</name>
</gene>
<keyword evidence="2" id="KW-0472">Membrane</keyword>
<evidence type="ECO:0000259" key="3">
    <source>
        <dbReference type="PROSITE" id="PS51724"/>
    </source>
</evidence>